<feature type="chain" id="PRO_5046581185" description="Secreted protein" evidence="1">
    <location>
        <begin position="23"/>
        <end position="123"/>
    </location>
</feature>
<sequence length="123" mass="13448">MRTFIFSVVLALSSFSTMMSYALSCEKLKMYAAQLNEASEMIAGILHDSDPPAVEKMLSVANSMDRLIQSCGQVSSDKLCAKLRPLQEEYLENLPNLEGYGGMPGTFKLARLASQGIITECSL</sequence>
<dbReference type="Proteomes" id="UP000722121">
    <property type="component" value="Unassembled WGS sequence"/>
</dbReference>
<name>A0ABS3AQG6_9BACT</name>
<accession>A0ABS3AQG6</accession>
<evidence type="ECO:0000256" key="1">
    <source>
        <dbReference type="SAM" id="SignalP"/>
    </source>
</evidence>
<protein>
    <recommendedName>
        <fullName evidence="4">Secreted protein</fullName>
    </recommendedName>
</protein>
<organism evidence="2 3">
    <name type="scientific">Simkania negevensis</name>
    <dbReference type="NCBI Taxonomy" id="83561"/>
    <lineage>
        <taxon>Bacteria</taxon>
        <taxon>Pseudomonadati</taxon>
        <taxon>Chlamydiota</taxon>
        <taxon>Chlamydiia</taxon>
        <taxon>Parachlamydiales</taxon>
        <taxon>Simkaniaceae</taxon>
        <taxon>Simkania</taxon>
    </lineage>
</organism>
<proteinExistence type="predicted"/>
<dbReference type="EMBL" id="JAFITR010000045">
    <property type="protein sequence ID" value="MBN4066970.1"/>
    <property type="molecule type" value="Genomic_DNA"/>
</dbReference>
<keyword evidence="1" id="KW-0732">Signal</keyword>
<evidence type="ECO:0008006" key="4">
    <source>
        <dbReference type="Google" id="ProtNLM"/>
    </source>
</evidence>
<evidence type="ECO:0000313" key="3">
    <source>
        <dbReference type="Proteomes" id="UP000722121"/>
    </source>
</evidence>
<gene>
    <name evidence="2" type="ORF">JYU14_02690</name>
</gene>
<evidence type="ECO:0000313" key="2">
    <source>
        <dbReference type="EMBL" id="MBN4066970.1"/>
    </source>
</evidence>
<reference evidence="2 3" key="1">
    <citation type="submission" date="2021-02" db="EMBL/GenBank/DDBJ databases">
        <title>Activity-based single-cell genomes from oceanic crustal fluid captures similar information to metagenomic and metatranscriptomic surveys with orders of magnitude less sampling.</title>
        <authorList>
            <person name="D'Angelo T.S."/>
            <person name="Orcutt B.N."/>
        </authorList>
    </citation>
    <scope>NUCLEOTIDE SEQUENCE [LARGE SCALE GENOMIC DNA]</scope>
    <source>
        <strain evidence="2">AH-315-G07</strain>
    </source>
</reference>
<keyword evidence="3" id="KW-1185">Reference proteome</keyword>
<feature type="signal peptide" evidence="1">
    <location>
        <begin position="1"/>
        <end position="22"/>
    </location>
</feature>
<comment type="caution">
    <text evidence="2">The sequence shown here is derived from an EMBL/GenBank/DDBJ whole genome shotgun (WGS) entry which is preliminary data.</text>
</comment>